<sequence>MPLHRLFVPLTLYSDQDRKDIAAAITAIYISLKLPPFYVVVLFIDVPVTHYFVSGRNNDKFLRIGIEHIARQFSNEAAKRGFMDRYEAVLAPWTKDRGIDWEVQLTEDDRNLWNENGMNPPLPGTDDEELWRIQNKAVPYGSYKL</sequence>
<dbReference type="AlphaFoldDB" id="A0A166JWQ6"/>
<protein>
    <recommendedName>
        <fullName evidence="2">Tautomerase cis-CaaD-like domain-containing protein</fullName>
    </recommendedName>
</protein>
<keyword evidence="1" id="KW-0812">Transmembrane</keyword>
<reference evidence="3 4" key="1">
    <citation type="journal article" date="2016" name="Mol. Biol. Evol.">
        <title>Comparative Genomics of Early-Diverging Mushroom-Forming Fungi Provides Insights into the Origins of Lignocellulose Decay Capabilities.</title>
        <authorList>
            <person name="Nagy L.G."/>
            <person name="Riley R."/>
            <person name="Tritt A."/>
            <person name="Adam C."/>
            <person name="Daum C."/>
            <person name="Floudas D."/>
            <person name="Sun H."/>
            <person name="Yadav J.S."/>
            <person name="Pangilinan J."/>
            <person name="Larsson K.H."/>
            <person name="Matsuura K."/>
            <person name="Barry K."/>
            <person name="Labutti K."/>
            <person name="Kuo R."/>
            <person name="Ohm R.A."/>
            <person name="Bhattacharya S.S."/>
            <person name="Shirouzu T."/>
            <person name="Yoshinaga Y."/>
            <person name="Martin F.M."/>
            <person name="Grigoriev I.V."/>
            <person name="Hibbett D.S."/>
        </authorList>
    </citation>
    <scope>NUCLEOTIDE SEQUENCE [LARGE SCALE GENOMIC DNA]</scope>
    <source>
        <strain evidence="3 4">CBS 109695</strain>
    </source>
</reference>
<accession>A0A166JWQ6</accession>
<evidence type="ECO:0000313" key="4">
    <source>
        <dbReference type="Proteomes" id="UP000076532"/>
    </source>
</evidence>
<feature type="domain" description="Tautomerase cis-CaaD-like" evidence="2">
    <location>
        <begin position="1"/>
        <end position="136"/>
    </location>
</feature>
<organism evidence="3 4">
    <name type="scientific">Athelia psychrophila</name>
    <dbReference type="NCBI Taxonomy" id="1759441"/>
    <lineage>
        <taxon>Eukaryota</taxon>
        <taxon>Fungi</taxon>
        <taxon>Dikarya</taxon>
        <taxon>Basidiomycota</taxon>
        <taxon>Agaricomycotina</taxon>
        <taxon>Agaricomycetes</taxon>
        <taxon>Agaricomycetidae</taxon>
        <taxon>Atheliales</taxon>
        <taxon>Atheliaceae</taxon>
        <taxon>Athelia</taxon>
    </lineage>
</organism>
<dbReference type="InterPro" id="IPR028116">
    <property type="entry name" value="Cis-CaaD-like"/>
</dbReference>
<dbReference type="EMBL" id="KV417548">
    <property type="protein sequence ID" value="KZP21292.1"/>
    <property type="molecule type" value="Genomic_DNA"/>
</dbReference>
<dbReference type="OrthoDB" id="2129288at2759"/>
<keyword evidence="4" id="KW-1185">Reference proteome</keyword>
<dbReference type="Proteomes" id="UP000076532">
    <property type="component" value="Unassembled WGS sequence"/>
</dbReference>
<keyword evidence="1" id="KW-1133">Transmembrane helix</keyword>
<dbReference type="InterPro" id="IPR014347">
    <property type="entry name" value="Tautomerase/MIF_sf"/>
</dbReference>
<keyword evidence="1" id="KW-0472">Membrane</keyword>
<dbReference type="Pfam" id="PF14832">
    <property type="entry name" value="Tautomerase_3"/>
    <property type="match status" value="1"/>
</dbReference>
<evidence type="ECO:0000259" key="2">
    <source>
        <dbReference type="Pfam" id="PF14832"/>
    </source>
</evidence>
<dbReference type="Gene3D" id="3.30.429.10">
    <property type="entry name" value="Macrophage Migration Inhibitory Factor"/>
    <property type="match status" value="1"/>
</dbReference>
<feature type="transmembrane region" description="Helical" evidence="1">
    <location>
        <begin position="21"/>
        <end position="44"/>
    </location>
</feature>
<evidence type="ECO:0000313" key="3">
    <source>
        <dbReference type="EMBL" id="KZP21292.1"/>
    </source>
</evidence>
<gene>
    <name evidence="3" type="ORF">FIBSPDRAFT_825837</name>
</gene>
<proteinExistence type="predicted"/>
<evidence type="ECO:0000256" key="1">
    <source>
        <dbReference type="SAM" id="Phobius"/>
    </source>
</evidence>
<name>A0A166JWQ6_9AGAM</name>